<dbReference type="EMBL" id="JACHEK010000005">
    <property type="protein sequence ID" value="MBB6144765.1"/>
    <property type="molecule type" value="Genomic_DNA"/>
</dbReference>
<reference evidence="5 6" key="1">
    <citation type="submission" date="2020-08" db="EMBL/GenBank/DDBJ databases">
        <title>Genomic Encyclopedia of Type Strains, Phase IV (KMG-IV): sequencing the most valuable type-strain genomes for metagenomic binning, comparative biology and taxonomic classification.</title>
        <authorList>
            <person name="Goeker M."/>
        </authorList>
    </citation>
    <scope>NUCLEOTIDE SEQUENCE [LARGE SCALE GENOMIC DNA]</scope>
    <source>
        <strain evidence="5 6">DSM 103733</strain>
    </source>
</reference>
<dbReference type="Pfam" id="PF00933">
    <property type="entry name" value="Glyco_hydro_3"/>
    <property type="match status" value="1"/>
</dbReference>
<dbReference type="AlphaFoldDB" id="A0A841JW39"/>
<sequence>MKRFFVSASLALATFCSVAAIGTYAQTTSASQDRPWMNRALSPDERASLVLKEMTLDEKLSLLHGNGMAREPQWTMPLTSQSNGGAGYIAPIARLGIPAIDISDAAYGVRAAGSMGRYATALPSNLGAACSWDRKAAYAYGSLIARELRAQGFNMSLGGGVNLTREPRSGRTFEYLGEDPILAGTLVGQLMAAERAEHVISDIKHYAVNDQETGRSVLSSEISERAMRESDLLASRSASTTRSRAPLCALITASTATMRAKTTIYCERSSRKIGTIRVLSSPIGARFIRP</sequence>
<comment type="similarity">
    <text evidence="1">Belongs to the glycosyl hydrolase 3 family.</text>
</comment>
<dbReference type="Proteomes" id="UP000538666">
    <property type="component" value="Unassembled WGS sequence"/>
</dbReference>
<name>A0A841JW39_9BACT</name>
<evidence type="ECO:0000256" key="3">
    <source>
        <dbReference type="SAM" id="SignalP"/>
    </source>
</evidence>
<dbReference type="PANTHER" id="PTHR42715:SF10">
    <property type="entry name" value="BETA-GLUCOSIDASE"/>
    <property type="match status" value="1"/>
</dbReference>
<dbReference type="PANTHER" id="PTHR42715">
    <property type="entry name" value="BETA-GLUCOSIDASE"/>
    <property type="match status" value="1"/>
</dbReference>
<evidence type="ECO:0000256" key="1">
    <source>
        <dbReference type="ARBA" id="ARBA00005336"/>
    </source>
</evidence>
<evidence type="ECO:0000256" key="2">
    <source>
        <dbReference type="ARBA" id="ARBA00022801"/>
    </source>
</evidence>
<dbReference type="InterPro" id="IPR017853">
    <property type="entry name" value="GH"/>
</dbReference>
<evidence type="ECO:0000313" key="5">
    <source>
        <dbReference type="EMBL" id="MBB6144765.1"/>
    </source>
</evidence>
<dbReference type="GO" id="GO:0005975">
    <property type="term" value="P:carbohydrate metabolic process"/>
    <property type="evidence" value="ECO:0007669"/>
    <property type="project" value="InterPro"/>
</dbReference>
<gene>
    <name evidence="5" type="ORF">HNQ77_002721</name>
</gene>
<dbReference type="InterPro" id="IPR050288">
    <property type="entry name" value="Cellulose_deg_GH3"/>
</dbReference>
<dbReference type="PRINTS" id="PR00133">
    <property type="entry name" value="GLHYDRLASE3"/>
</dbReference>
<keyword evidence="2 5" id="KW-0378">Hydrolase</keyword>
<feature type="signal peptide" evidence="3">
    <location>
        <begin position="1"/>
        <end position="19"/>
    </location>
</feature>
<organism evidence="5 6">
    <name type="scientific">Silvibacterium bohemicum</name>
    <dbReference type="NCBI Taxonomy" id="1577686"/>
    <lineage>
        <taxon>Bacteria</taxon>
        <taxon>Pseudomonadati</taxon>
        <taxon>Acidobacteriota</taxon>
        <taxon>Terriglobia</taxon>
        <taxon>Terriglobales</taxon>
        <taxon>Acidobacteriaceae</taxon>
        <taxon>Silvibacterium</taxon>
    </lineage>
</organism>
<keyword evidence="6" id="KW-1185">Reference proteome</keyword>
<feature type="chain" id="PRO_5032848626" evidence="3">
    <location>
        <begin position="20"/>
        <end position="290"/>
    </location>
</feature>
<evidence type="ECO:0000313" key="6">
    <source>
        <dbReference type="Proteomes" id="UP000538666"/>
    </source>
</evidence>
<comment type="caution">
    <text evidence="5">The sequence shown here is derived from an EMBL/GenBank/DDBJ whole genome shotgun (WGS) entry which is preliminary data.</text>
</comment>
<dbReference type="InterPro" id="IPR001764">
    <property type="entry name" value="Glyco_hydro_3_N"/>
</dbReference>
<keyword evidence="3" id="KW-0732">Signal</keyword>
<dbReference type="GO" id="GO:0004553">
    <property type="term" value="F:hydrolase activity, hydrolyzing O-glycosyl compounds"/>
    <property type="evidence" value="ECO:0007669"/>
    <property type="project" value="InterPro"/>
</dbReference>
<accession>A0A841JW39</accession>
<dbReference type="InterPro" id="IPR036962">
    <property type="entry name" value="Glyco_hydro_3_N_sf"/>
</dbReference>
<protein>
    <submittedName>
        <fullName evidence="5">Beta-glucosidase-like glycosyl hydrolase</fullName>
    </submittedName>
</protein>
<proteinExistence type="inferred from homology"/>
<evidence type="ECO:0000259" key="4">
    <source>
        <dbReference type="Pfam" id="PF00933"/>
    </source>
</evidence>
<feature type="domain" description="Glycoside hydrolase family 3 N-terminal" evidence="4">
    <location>
        <begin position="93"/>
        <end position="235"/>
    </location>
</feature>
<dbReference type="SUPFAM" id="SSF51445">
    <property type="entry name" value="(Trans)glycosidases"/>
    <property type="match status" value="1"/>
</dbReference>
<dbReference type="Gene3D" id="3.20.20.300">
    <property type="entry name" value="Glycoside hydrolase, family 3, N-terminal domain"/>
    <property type="match status" value="1"/>
</dbReference>